<evidence type="ECO:0000313" key="1">
    <source>
        <dbReference type="EMBL" id="AGB50746.1"/>
    </source>
</evidence>
<dbReference type="Gene3D" id="3.40.50.300">
    <property type="entry name" value="P-loop containing nucleotide triphosphate hydrolases"/>
    <property type="match status" value="1"/>
</dbReference>
<dbReference type="AlphaFoldDB" id="L0L064"/>
<evidence type="ECO:0000313" key="2">
    <source>
        <dbReference type="Proteomes" id="UP000010866"/>
    </source>
</evidence>
<dbReference type="EMBL" id="CP003363">
    <property type="protein sequence ID" value="AGB50746.1"/>
    <property type="molecule type" value="Genomic_DNA"/>
</dbReference>
<keyword evidence="1" id="KW-0614">Plasmid</keyword>
<proteinExistence type="predicted"/>
<protein>
    <recommendedName>
        <fullName evidence="3">UDP-N-acetylglucosamine kinase</fullName>
    </recommendedName>
</protein>
<dbReference type="HOGENOM" id="CLU_094497_1_2_2"/>
<geneLocation type="plasmid" evidence="1 2">
    <name>pMETHO01</name>
</geneLocation>
<dbReference type="GeneID" id="14401574"/>
<sequence>MKRMRVFAGPNGSGKTTLVSQFIKERPKLINPHHHINPDDLNSIDVLDFDKFGLKVDENDFRDFVFHSPFFDHSSIDIKDIKIEDNCFNVINKNSYTGALLADFLRHCFIKTDEPLFSYETVLSHPSKVDFLETAKNNGWLVYLYFISTVDFHINCDRVKERALGGKHDVPPEKIQSRYPRSLDNLFMALPHCRRAYIFDNSSEMRLIAEKKPDNSLILNEDKIPKWLYEYVLSKIE</sequence>
<dbReference type="PANTHER" id="PTHR39206:SF1">
    <property type="entry name" value="SLL8004 PROTEIN"/>
    <property type="match status" value="1"/>
</dbReference>
<reference evidence="2" key="1">
    <citation type="submission" date="2012-02" db="EMBL/GenBank/DDBJ databases">
        <title>Complete sequence of plasmid of Methanomethylovorans hollandica DSM 15978.</title>
        <authorList>
            <person name="Lucas S."/>
            <person name="Copeland A."/>
            <person name="Lapidus A."/>
            <person name="Glavina del Rio T."/>
            <person name="Dalin E."/>
            <person name="Tice H."/>
            <person name="Bruce D."/>
            <person name="Goodwin L."/>
            <person name="Pitluck S."/>
            <person name="Peters L."/>
            <person name="Mikhailova N."/>
            <person name="Held B."/>
            <person name="Kyrpides N."/>
            <person name="Mavromatis K."/>
            <person name="Ivanova N."/>
            <person name="Brettin T."/>
            <person name="Detter J.C."/>
            <person name="Han C."/>
            <person name="Larimer F."/>
            <person name="Land M."/>
            <person name="Hauser L."/>
            <person name="Markowitz V."/>
            <person name="Cheng J.-F."/>
            <person name="Hugenholtz P."/>
            <person name="Woyke T."/>
            <person name="Wu D."/>
            <person name="Spring S."/>
            <person name="Schroeder M."/>
            <person name="Brambilla E."/>
            <person name="Klenk H.-P."/>
            <person name="Eisen J.A."/>
        </authorList>
    </citation>
    <scope>NUCLEOTIDE SEQUENCE [LARGE SCALE GENOMIC DNA]</scope>
    <source>
        <strain evidence="2">DSM 15978 / NBRC 107637 / DMS1</strain>
        <plasmid evidence="2">Plasmid pMETHO01</plasmid>
    </source>
</reference>
<evidence type="ECO:0008006" key="3">
    <source>
        <dbReference type="Google" id="ProtNLM"/>
    </source>
</evidence>
<dbReference type="RefSeq" id="WP_015313878.1">
    <property type="nucleotide sequence ID" value="NC_019972.1"/>
</dbReference>
<dbReference type="PANTHER" id="PTHR39206">
    <property type="entry name" value="SLL8004 PROTEIN"/>
    <property type="match status" value="1"/>
</dbReference>
<name>L0L064_METHD</name>
<dbReference type="SUPFAM" id="SSF52540">
    <property type="entry name" value="P-loop containing nucleoside triphosphate hydrolases"/>
    <property type="match status" value="1"/>
</dbReference>
<gene>
    <name evidence="1" type="ordered locus">Metho_2612</name>
</gene>
<accession>L0L064</accession>
<dbReference type="KEGG" id="mhz:Metho_2612"/>
<dbReference type="Proteomes" id="UP000010866">
    <property type="component" value="Plasmid pMETHO01"/>
</dbReference>
<organism evidence="1 2">
    <name type="scientific">Methanomethylovorans hollandica (strain DSM 15978 / NBRC 107637 / DMS1)</name>
    <dbReference type="NCBI Taxonomy" id="867904"/>
    <lineage>
        <taxon>Archaea</taxon>
        <taxon>Methanobacteriati</taxon>
        <taxon>Methanobacteriota</taxon>
        <taxon>Stenosarchaea group</taxon>
        <taxon>Methanomicrobia</taxon>
        <taxon>Methanosarcinales</taxon>
        <taxon>Methanosarcinaceae</taxon>
        <taxon>Methanomethylovorans</taxon>
    </lineage>
</organism>
<dbReference type="InterPro" id="IPR027417">
    <property type="entry name" value="P-loop_NTPase"/>
</dbReference>
<keyword evidence="2" id="KW-1185">Reference proteome</keyword>
<dbReference type="OrthoDB" id="75417at2157"/>